<sequence length="71" mass="8047">MVLWEITLGTAYFLGLKRTYKLTLKIQRRLISPKNTKQTFNSASVLKQESSNKGADSVILSENLLRTVVFS</sequence>
<gene>
    <name evidence="1" type="ORF">L1049_022359</name>
</gene>
<proteinExistence type="predicted"/>
<dbReference type="AlphaFoldDB" id="A0AAP0RCC0"/>
<accession>A0AAP0RCC0</accession>
<comment type="caution">
    <text evidence="1">The sequence shown here is derived from an EMBL/GenBank/DDBJ whole genome shotgun (WGS) entry which is preliminary data.</text>
</comment>
<reference evidence="1 2" key="1">
    <citation type="journal article" date="2024" name="Plant J.">
        <title>Genome sequences and population genomics reveal climatic adaptation and genomic divergence between two closely related sweetgum species.</title>
        <authorList>
            <person name="Xu W.Q."/>
            <person name="Ren C.Q."/>
            <person name="Zhang X.Y."/>
            <person name="Comes H.P."/>
            <person name="Liu X.H."/>
            <person name="Li Y.G."/>
            <person name="Kettle C.J."/>
            <person name="Jalonen R."/>
            <person name="Gaisberger H."/>
            <person name="Ma Y.Z."/>
            <person name="Qiu Y.X."/>
        </authorList>
    </citation>
    <scope>NUCLEOTIDE SEQUENCE [LARGE SCALE GENOMIC DNA]</scope>
    <source>
        <strain evidence="1">Hangzhou</strain>
    </source>
</reference>
<evidence type="ECO:0000313" key="2">
    <source>
        <dbReference type="Proteomes" id="UP001415857"/>
    </source>
</evidence>
<organism evidence="1 2">
    <name type="scientific">Liquidambar formosana</name>
    <name type="common">Formosan gum</name>
    <dbReference type="NCBI Taxonomy" id="63359"/>
    <lineage>
        <taxon>Eukaryota</taxon>
        <taxon>Viridiplantae</taxon>
        <taxon>Streptophyta</taxon>
        <taxon>Embryophyta</taxon>
        <taxon>Tracheophyta</taxon>
        <taxon>Spermatophyta</taxon>
        <taxon>Magnoliopsida</taxon>
        <taxon>eudicotyledons</taxon>
        <taxon>Gunneridae</taxon>
        <taxon>Pentapetalae</taxon>
        <taxon>Saxifragales</taxon>
        <taxon>Altingiaceae</taxon>
        <taxon>Liquidambar</taxon>
    </lineage>
</organism>
<dbReference type="PANTHER" id="PTHR35998:SF1">
    <property type="entry name" value="OS02G0127900 PROTEIN"/>
    <property type="match status" value="1"/>
</dbReference>
<name>A0AAP0RCC0_LIQFO</name>
<dbReference type="EMBL" id="JBBPBK010000011">
    <property type="protein sequence ID" value="KAK9275100.1"/>
    <property type="molecule type" value="Genomic_DNA"/>
</dbReference>
<protein>
    <submittedName>
        <fullName evidence="1">Uncharacterized protein</fullName>
    </submittedName>
</protein>
<evidence type="ECO:0000313" key="1">
    <source>
        <dbReference type="EMBL" id="KAK9275100.1"/>
    </source>
</evidence>
<dbReference type="Proteomes" id="UP001415857">
    <property type="component" value="Unassembled WGS sequence"/>
</dbReference>
<dbReference type="PANTHER" id="PTHR35998">
    <property type="entry name" value="OS02G0127900 PROTEIN"/>
    <property type="match status" value="1"/>
</dbReference>
<keyword evidence="2" id="KW-1185">Reference proteome</keyword>